<accession>A0AAW2J637</accession>
<dbReference type="AlphaFoldDB" id="A0AAW2J637"/>
<name>A0AAW2J637_9LAMI</name>
<organism evidence="1">
    <name type="scientific">Sesamum angustifolium</name>
    <dbReference type="NCBI Taxonomy" id="2727405"/>
    <lineage>
        <taxon>Eukaryota</taxon>
        <taxon>Viridiplantae</taxon>
        <taxon>Streptophyta</taxon>
        <taxon>Embryophyta</taxon>
        <taxon>Tracheophyta</taxon>
        <taxon>Spermatophyta</taxon>
        <taxon>Magnoliopsida</taxon>
        <taxon>eudicotyledons</taxon>
        <taxon>Gunneridae</taxon>
        <taxon>Pentapetalae</taxon>
        <taxon>asterids</taxon>
        <taxon>lamiids</taxon>
        <taxon>Lamiales</taxon>
        <taxon>Pedaliaceae</taxon>
        <taxon>Sesamum</taxon>
    </lineage>
</organism>
<sequence length="108" mass="11712">MCPTITGCRIKHASSPPGSQLLGALFAAHRQGGQGRTLRDMQYGQGASMSNRALSGSLGLPGMLYSAWDMLILMSRPCHITNVVRHAFVQIPAKDLLQVTFGMVQRSR</sequence>
<protein>
    <submittedName>
        <fullName evidence="1">Uncharacterized protein</fullName>
    </submittedName>
</protein>
<gene>
    <name evidence="1" type="ORF">Sangu_2608200</name>
</gene>
<reference evidence="1" key="2">
    <citation type="journal article" date="2024" name="Plant">
        <title>Genomic evolution and insights into agronomic trait innovations of Sesamum species.</title>
        <authorList>
            <person name="Miao H."/>
            <person name="Wang L."/>
            <person name="Qu L."/>
            <person name="Liu H."/>
            <person name="Sun Y."/>
            <person name="Le M."/>
            <person name="Wang Q."/>
            <person name="Wei S."/>
            <person name="Zheng Y."/>
            <person name="Lin W."/>
            <person name="Duan Y."/>
            <person name="Cao H."/>
            <person name="Xiong S."/>
            <person name="Wang X."/>
            <person name="Wei L."/>
            <person name="Li C."/>
            <person name="Ma Q."/>
            <person name="Ju M."/>
            <person name="Zhao R."/>
            <person name="Li G."/>
            <person name="Mu C."/>
            <person name="Tian Q."/>
            <person name="Mei H."/>
            <person name="Zhang T."/>
            <person name="Gao T."/>
            <person name="Zhang H."/>
        </authorList>
    </citation>
    <scope>NUCLEOTIDE SEQUENCE</scope>
    <source>
        <strain evidence="1">G01</strain>
    </source>
</reference>
<comment type="caution">
    <text evidence="1">The sequence shown here is derived from an EMBL/GenBank/DDBJ whole genome shotgun (WGS) entry which is preliminary data.</text>
</comment>
<dbReference type="EMBL" id="JACGWK010001389">
    <property type="protein sequence ID" value="KAL0289663.1"/>
    <property type="molecule type" value="Genomic_DNA"/>
</dbReference>
<proteinExistence type="predicted"/>
<reference evidence="1" key="1">
    <citation type="submission" date="2020-06" db="EMBL/GenBank/DDBJ databases">
        <authorList>
            <person name="Li T."/>
            <person name="Hu X."/>
            <person name="Zhang T."/>
            <person name="Song X."/>
            <person name="Zhang H."/>
            <person name="Dai N."/>
            <person name="Sheng W."/>
            <person name="Hou X."/>
            <person name="Wei L."/>
        </authorList>
    </citation>
    <scope>NUCLEOTIDE SEQUENCE</scope>
    <source>
        <strain evidence="1">G01</strain>
        <tissue evidence="1">Leaf</tissue>
    </source>
</reference>
<evidence type="ECO:0000313" key="1">
    <source>
        <dbReference type="EMBL" id="KAL0289663.1"/>
    </source>
</evidence>